<dbReference type="OrthoDB" id="5517340at2"/>
<organism evidence="1 2">
    <name type="scientific">Polyangium spumosum</name>
    <dbReference type="NCBI Taxonomy" id="889282"/>
    <lineage>
        <taxon>Bacteria</taxon>
        <taxon>Pseudomonadati</taxon>
        <taxon>Myxococcota</taxon>
        <taxon>Polyangia</taxon>
        <taxon>Polyangiales</taxon>
        <taxon>Polyangiaceae</taxon>
        <taxon>Polyangium</taxon>
    </lineage>
</organism>
<dbReference type="AlphaFoldDB" id="A0A6N7Q7R2"/>
<gene>
    <name evidence="1" type="ORF">GF068_34005</name>
</gene>
<dbReference type="EMBL" id="WJIE01000014">
    <property type="protein sequence ID" value="MRG96901.1"/>
    <property type="molecule type" value="Genomic_DNA"/>
</dbReference>
<evidence type="ECO:0000313" key="2">
    <source>
        <dbReference type="Proteomes" id="UP000440224"/>
    </source>
</evidence>
<protein>
    <submittedName>
        <fullName evidence="1">Uncharacterized protein</fullName>
    </submittedName>
</protein>
<proteinExistence type="predicted"/>
<reference evidence="1 2" key="1">
    <citation type="submission" date="2019-10" db="EMBL/GenBank/DDBJ databases">
        <title>A soil myxobacterium in the family Polyangiaceae.</title>
        <authorList>
            <person name="Li Y."/>
            <person name="Wang J."/>
        </authorList>
    </citation>
    <scope>NUCLEOTIDE SEQUENCE [LARGE SCALE GENOMIC DNA]</scope>
    <source>
        <strain evidence="1 2">DSM 14734</strain>
    </source>
</reference>
<comment type="caution">
    <text evidence="1">The sequence shown here is derived from an EMBL/GenBank/DDBJ whole genome shotgun (WGS) entry which is preliminary data.</text>
</comment>
<name>A0A6N7Q7R2_9BACT</name>
<evidence type="ECO:0000313" key="1">
    <source>
        <dbReference type="EMBL" id="MRG96901.1"/>
    </source>
</evidence>
<accession>A0A6N7Q7R2</accession>
<keyword evidence="2" id="KW-1185">Reference proteome</keyword>
<dbReference type="Proteomes" id="UP000440224">
    <property type="component" value="Unassembled WGS sequence"/>
</dbReference>
<sequence length="252" mass="27069">MSQPSKLIADRVAISRTVLTSLNEHVPEIAKDLEAVLFPEGAPKSLTAADLLHALRDLLARTTESMFAADLAHTRELADDDAPRALAEERVEGLKALLLSLRTTLASTYGVPVAAAYGIPSQIPDDPEVLLRVAGTSERLLRERPLVEPPKIKSLAIAPLAVSEDLGFAIVELKRALADVDREKREAILSQSTKTLAMARWLSTYQGVTEAACGLYALAGHAALAEGIRPTARRLAGLPEEEDAAPSTERSR</sequence>